<name>A0AAW8NES9_PSEOX</name>
<protein>
    <submittedName>
        <fullName evidence="5">Threonine dehydratase</fullName>
        <ecNumber evidence="5">4.3.1.19</ecNumber>
    </submittedName>
</protein>
<dbReference type="CDD" id="cd01562">
    <property type="entry name" value="Thr-dehyd"/>
    <property type="match status" value="1"/>
</dbReference>
<sequence>MITLADVERAARRTAGLTRLTPVLEGDPGDFPGPLWFKCEFMQHTGTFKARGALNRIFAAKERGELKPEVGVVVASGGNAGLANAYGAAQLGVPATVFVPDAAPAVKVRKLKAIGATVVQGGAEYADAYQAAIGHARETGAVYCHAYDQPEIAAGAGTVGLELLDQVGGVDTVLVAVGGGGLMAGIAAAVEGRARVVAVEPDSAPTLNAALAAGEPVDVPVAGIAADSLGARRIGDIGYSVAVRAGVESVLVSDADIIEARTKLWDGYRIVVEHGAAAAYAALTSGAYTQGVGERVAVILCGANTDPATLT</sequence>
<dbReference type="RefSeq" id="WP_310113642.1">
    <property type="nucleotide sequence ID" value="NZ_JAVDTN010000014.1"/>
</dbReference>
<evidence type="ECO:0000259" key="4">
    <source>
        <dbReference type="Pfam" id="PF00291"/>
    </source>
</evidence>
<evidence type="ECO:0000313" key="6">
    <source>
        <dbReference type="Proteomes" id="UP001262032"/>
    </source>
</evidence>
<dbReference type="PANTHER" id="PTHR48078">
    <property type="entry name" value="THREONINE DEHYDRATASE, MITOCHONDRIAL-RELATED"/>
    <property type="match status" value="1"/>
</dbReference>
<dbReference type="InterPro" id="IPR001926">
    <property type="entry name" value="TrpB-like_PALP"/>
</dbReference>
<dbReference type="GO" id="GO:0006567">
    <property type="term" value="P:L-threonine catabolic process"/>
    <property type="evidence" value="ECO:0007669"/>
    <property type="project" value="TreeGrafter"/>
</dbReference>
<comment type="caution">
    <text evidence="5">The sequence shown here is derived from an EMBL/GenBank/DDBJ whole genome shotgun (WGS) entry which is preliminary data.</text>
</comment>
<dbReference type="EC" id="4.3.1.19" evidence="5"/>
<evidence type="ECO:0000256" key="3">
    <source>
        <dbReference type="ARBA" id="ARBA00023239"/>
    </source>
</evidence>
<comment type="cofactor">
    <cofactor evidence="1">
        <name>pyridoxal 5'-phosphate</name>
        <dbReference type="ChEBI" id="CHEBI:597326"/>
    </cofactor>
</comment>
<reference evidence="5" key="1">
    <citation type="submission" date="2023-07" db="EMBL/GenBank/DDBJ databases">
        <title>Sorghum-associated microbial communities from plants grown in Nebraska, USA.</title>
        <authorList>
            <person name="Schachtman D."/>
        </authorList>
    </citation>
    <scope>NUCLEOTIDE SEQUENCE</scope>
    <source>
        <strain evidence="5">BE261</strain>
    </source>
</reference>
<dbReference type="GO" id="GO:0004794">
    <property type="term" value="F:threonine deaminase activity"/>
    <property type="evidence" value="ECO:0007669"/>
    <property type="project" value="UniProtKB-EC"/>
</dbReference>
<dbReference type="GO" id="GO:0009097">
    <property type="term" value="P:isoleucine biosynthetic process"/>
    <property type="evidence" value="ECO:0007669"/>
    <property type="project" value="TreeGrafter"/>
</dbReference>
<keyword evidence="3 5" id="KW-0456">Lyase</keyword>
<dbReference type="InterPro" id="IPR050147">
    <property type="entry name" value="Ser/Thr_Dehydratase"/>
</dbReference>
<dbReference type="PANTHER" id="PTHR48078:SF6">
    <property type="entry name" value="L-THREONINE DEHYDRATASE CATABOLIC TDCB"/>
    <property type="match status" value="1"/>
</dbReference>
<dbReference type="NCBIfam" id="NF006094">
    <property type="entry name" value="PRK08246.1"/>
    <property type="match status" value="1"/>
</dbReference>
<dbReference type="AlphaFoldDB" id="A0AAW8NES9"/>
<dbReference type="Gene3D" id="3.40.50.1100">
    <property type="match status" value="2"/>
</dbReference>
<dbReference type="Pfam" id="PF00291">
    <property type="entry name" value="PALP"/>
    <property type="match status" value="1"/>
</dbReference>
<proteinExistence type="predicted"/>
<dbReference type="InterPro" id="IPR036052">
    <property type="entry name" value="TrpB-like_PALP_sf"/>
</dbReference>
<dbReference type="EMBL" id="JAVDWN010000014">
    <property type="protein sequence ID" value="MDR7165375.1"/>
    <property type="molecule type" value="Genomic_DNA"/>
</dbReference>
<dbReference type="GO" id="GO:0006565">
    <property type="term" value="P:L-serine catabolic process"/>
    <property type="evidence" value="ECO:0007669"/>
    <property type="project" value="TreeGrafter"/>
</dbReference>
<dbReference type="GeneID" id="97423854"/>
<gene>
    <name evidence="5" type="ORF">J2X12_003424</name>
</gene>
<evidence type="ECO:0000256" key="1">
    <source>
        <dbReference type="ARBA" id="ARBA00001933"/>
    </source>
</evidence>
<dbReference type="GO" id="GO:0003941">
    <property type="term" value="F:L-serine ammonia-lyase activity"/>
    <property type="evidence" value="ECO:0007669"/>
    <property type="project" value="TreeGrafter"/>
</dbReference>
<feature type="domain" description="Tryptophan synthase beta chain-like PALP" evidence="4">
    <location>
        <begin position="29"/>
        <end position="302"/>
    </location>
</feature>
<organism evidence="5 6">
    <name type="scientific">Pseudarthrobacter oxydans</name>
    <name type="common">Arthrobacter oxydans</name>
    <dbReference type="NCBI Taxonomy" id="1671"/>
    <lineage>
        <taxon>Bacteria</taxon>
        <taxon>Bacillati</taxon>
        <taxon>Actinomycetota</taxon>
        <taxon>Actinomycetes</taxon>
        <taxon>Micrococcales</taxon>
        <taxon>Micrococcaceae</taxon>
        <taxon>Pseudarthrobacter</taxon>
    </lineage>
</organism>
<dbReference type="SUPFAM" id="SSF53686">
    <property type="entry name" value="Tryptophan synthase beta subunit-like PLP-dependent enzymes"/>
    <property type="match status" value="1"/>
</dbReference>
<evidence type="ECO:0000313" key="5">
    <source>
        <dbReference type="EMBL" id="MDR7165375.1"/>
    </source>
</evidence>
<keyword evidence="2" id="KW-0663">Pyridoxal phosphate</keyword>
<evidence type="ECO:0000256" key="2">
    <source>
        <dbReference type="ARBA" id="ARBA00022898"/>
    </source>
</evidence>
<dbReference type="Proteomes" id="UP001262032">
    <property type="component" value="Unassembled WGS sequence"/>
</dbReference>
<accession>A0AAW8NES9</accession>